<feature type="compositionally biased region" description="Basic and acidic residues" evidence="5">
    <location>
        <begin position="332"/>
        <end position="347"/>
    </location>
</feature>
<feature type="region of interest" description="Disordered" evidence="5">
    <location>
        <begin position="132"/>
        <end position="181"/>
    </location>
</feature>
<sequence length="746" mass="84058">MWNSIAHLKENLNKITLDVYDGEDDEDDEVLSAYSSRDRENGNSLFDRRNSHNFAHSMTPTHSPLANGFDSPYNSQIELYKADIKRLQESEAEIKALSVNYAALLKEKENQILRLREENGTLKQNLNATNAALSASKSTKGSEQSPRGLNKGLVRNRSTGSPSQNGSAFKHEIPSNGIGGSEKELTDLLEERGKALAALQAAHESEIKQLRAELKSEHEKLSNSSQRLSEEQKLNSTIQQELSSLRIQKDQLSSEMSKVRLELNQKIADIRRLQMELQRRDHNETNGTMENLKIAISTLENENNTLKIKNDELIAALEATKDRSASQNQHESSGESSKKEEMEKSLQKMDKELKEVRGERDKALQQLNRLKQHLLEKEAEEADKMDEDSKIIEELRANNDYQKSQIMQLERSLKQAHANYEELKLMNETEIKKSKEVIYELNSKLQSYTSMIETKNVEVLNLQTALGQYYAEIEAKERLGEDLAAVKEESARISGLLKESYEQVEALRKEKEEMVANLSKSDRMLAEGKNRVLKLEGDNEKLRRALEQSMTRLNRMSVDSDFLVDRRIVIKLLVTYFQRNHSKEVLDLMVRMLGFTDEDKQRIGVAQQGGKGVVRGVFGLPGRLVGGILGGGGGSEVSSNMRADDQSFADMWVDFLLKESEEKEKRELAASASEDQNKASPSTGTRIPTAMTHSDGPSVFSYQNSSPIPHRGAILHSESTDSEFSTVPLSASENNSQASRFLTRYS</sequence>
<evidence type="ECO:0000313" key="7">
    <source>
        <dbReference type="Proteomes" id="UP001161247"/>
    </source>
</evidence>
<feature type="region of interest" description="Disordered" evidence="5">
    <location>
        <begin position="664"/>
        <end position="746"/>
    </location>
</feature>
<dbReference type="GO" id="GO:0031267">
    <property type="term" value="F:small GTPase binding"/>
    <property type="evidence" value="ECO:0007669"/>
    <property type="project" value="TreeGrafter"/>
</dbReference>
<evidence type="ECO:0000256" key="2">
    <source>
        <dbReference type="ARBA" id="ARBA00023034"/>
    </source>
</evidence>
<proteinExistence type="predicted"/>
<feature type="coiled-coil region" evidence="4">
    <location>
        <begin position="497"/>
        <end position="559"/>
    </location>
</feature>
<dbReference type="Proteomes" id="UP001161247">
    <property type="component" value="Chromosome 4"/>
</dbReference>
<keyword evidence="2" id="KW-0333">Golgi apparatus</keyword>
<evidence type="ECO:0000256" key="4">
    <source>
        <dbReference type="SAM" id="Coils"/>
    </source>
</evidence>
<accession>A0AAV1D2D6</accession>
<dbReference type="EMBL" id="OX459121">
    <property type="protein sequence ID" value="CAI9102044.1"/>
    <property type="molecule type" value="Genomic_DNA"/>
</dbReference>
<reference evidence="6" key="1">
    <citation type="submission" date="2023-03" db="EMBL/GenBank/DDBJ databases">
        <authorList>
            <person name="Julca I."/>
        </authorList>
    </citation>
    <scope>NUCLEOTIDE SEQUENCE</scope>
</reference>
<organism evidence="6 7">
    <name type="scientific">Oldenlandia corymbosa var. corymbosa</name>
    <dbReference type="NCBI Taxonomy" id="529605"/>
    <lineage>
        <taxon>Eukaryota</taxon>
        <taxon>Viridiplantae</taxon>
        <taxon>Streptophyta</taxon>
        <taxon>Embryophyta</taxon>
        <taxon>Tracheophyta</taxon>
        <taxon>Spermatophyta</taxon>
        <taxon>Magnoliopsida</taxon>
        <taxon>eudicotyledons</taxon>
        <taxon>Gunneridae</taxon>
        <taxon>Pentapetalae</taxon>
        <taxon>asterids</taxon>
        <taxon>lamiids</taxon>
        <taxon>Gentianales</taxon>
        <taxon>Rubiaceae</taxon>
        <taxon>Rubioideae</taxon>
        <taxon>Spermacoceae</taxon>
        <taxon>Hedyotis-Oldenlandia complex</taxon>
        <taxon>Oldenlandia</taxon>
    </lineage>
</organism>
<comment type="subcellular location">
    <subcellularLocation>
        <location evidence="1">Golgi apparatus</location>
    </subcellularLocation>
</comment>
<dbReference type="PANTHER" id="PTHR18921:SF2">
    <property type="entry name" value="THYROID RECEPTOR-INTERACTING PROTEIN 11"/>
    <property type="match status" value="1"/>
</dbReference>
<dbReference type="PANTHER" id="PTHR18921">
    <property type="entry name" value="MYOSIN HEAVY CHAIN - RELATED"/>
    <property type="match status" value="1"/>
</dbReference>
<feature type="compositionally biased region" description="Polar residues" evidence="5">
    <location>
        <begin position="722"/>
        <end position="746"/>
    </location>
</feature>
<dbReference type="GO" id="GO:0005794">
    <property type="term" value="C:Golgi apparatus"/>
    <property type="evidence" value="ECO:0007669"/>
    <property type="project" value="UniProtKB-SubCell"/>
</dbReference>
<feature type="coiled-coil region" evidence="4">
    <location>
        <begin position="77"/>
        <end position="132"/>
    </location>
</feature>
<evidence type="ECO:0000313" key="6">
    <source>
        <dbReference type="EMBL" id="CAI9102044.1"/>
    </source>
</evidence>
<gene>
    <name evidence="6" type="ORF">OLC1_LOCUS11478</name>
</gene>
<protein>
    <submittedName>
        <fullName evidence="6">OLC1v1000236C3</fullName>
    </submittedName>
</protein>
<dbReference type="AlphaFoldDB" id="A0AAV1D2D6"/>
<keyword evidence="7" id="KW-1185">Reference proteome</keyword>
<feature type="region of interest" description="Disordered" evidence="5">
    <location>
        <begin position="319"/>
        <end position="347"/>
    </location>
</feature>
<dbReference type="GO" id="GO:0007030">
    <property type="term" value="P:Golgi organization"/>
    <property type="evidence" value="ECO:0007669"/>
    <property type="project" value="TreeGrafter"/>
</dbReference>
<keyword evidence="3 4" id="KW-0175">Coiled coil</keyword>
<evidence type="ECO:0000256" key="3">
    <source>
        <dbReference type="ARBA" id="ARBA00023054"/>
    </source>
</evidence>
<evidence type="ECO:0000256" key="5">
    <source>
        <dbReference type="SAM" id="MobiDB-lite"/>
    </source>
</evidence>
<evidence type="ECO:0000256" key="1">
    <source>
        <dbReference type="ARBA" id="ARBA00004555"/>
    </source>
</evidence>
<feature type="compositionally biased region" description="Polar residues" evidence="5">
    <location>
        <begin position="156"/>
        <end position="167"/>
    </location>
</feature>
<name>A0AAV1D2D6_OLDCO</name>
<dbReference type="GO" id="GO:0006888">
    <property type="term" value="P:endoplasmic reticulum to Golgi vesicle-mediated transport"/>
    <property type="evidence" value="ECO:0007669"/>
    <property type="project" value="TreeGrafter"/>
</dbReference>